<name>A0AAU9MIB5_9ASTR</name>
<dbReference type="PANTHER" id="PTHR34775">
    <property type="entry name" value="TRANSMEMBRANE PROTEIN"/>
    <property type="match status" value="1"/>
</dbReference>
<accession>A0AAU9MIB5</accession>
<gene>
    <name evidence="2" type="ORF">LVIROSA_LOCUS11154</name>
</gene>
<reference evidence="2 3" key="1">
    <citation type="submission" date="2022-01" db="EMBL/GenBank/DDBJ databases">
        <authorList>
            <person name="Xiong W."/>
            <person name="Schranz E."/>
        </authorList>
    </citation>
    <scope>NUCLEOTIDE SEQUENCE [LARGE SCALE GENOMIC DNA]</scope>
</reference>
<evidence type="ECO:0000313" key="3">
    <source>
        <dbReference type="Proteomes" id="UP001157418"/>
    </source>
</evidence>
<dbReference type="Proteomes" id="UP001157418">
    <property type="component" value="Unassembled WGS sequence"/>
</dbReference>
<sequence length="139" mass="15536">MKSEATPLDQPVMTEEDSNESVTLEQKEVVLETPPVRKVTFISIDNATDVTEDFDLVNTRPFCCSSQTSPIIASFDADPLPPYDPKNNFLSSRPQFLRYKPNPRIELLLNKVDGNDGYGEYDVIGLEDGFNLSDTVTES</sequence>
<dbReference type="PANTHER" id="PTHR34775:SF4">
    <property type="entry name" value="TRANSMEMBRANE PROTEIN"/>
    <property type="match status" value="1"/>
</dbReference>
<protein>
    <submittedName>
        <fullName evidence="2">Uncharacterized protein</fullName>
    </submittedName>
</protein>
<organism evidence="2 3">
    <name type="scientific">Lactuca virosa</name>
    <dbReference type="NCBI Taxonomy" id="75947"/>
    <lineage>
        <taxon>Eukaryota</taxon>
        <taxon>Viridiplantae</taxon>
        <taxon>Streptophyta</taxon>
        <taxon>Embryophyta</taxon>
        <taxon>Tracheophyta</taxon>
        <taxon>Spermatophyta</taxon>
        <taxon>Magnoliopsida</taxon>
        <taxon>eudicotyledons</taxon>
        <taxon>Gunneridae</taxon>
        <taxon>Pentapetalae</taxon>
        <taxon>asterids</taxon>
        <taxon>campanulids</taxon>
        <taxon>Asterales</taxon>
        <taxon>Asteraceae</taxon>
        <taxon>Cichorioideae</taxon>
        <taxon>Cichorieae</taxon>
        <taxon>Lactucinae</taxon>
        <taxon>Lactuca</taxon>
    </lineage>
</organism>
<dbReference type="EMBL" id="CAKMRJ010001169">
    <property type="protein sequence ID" value="CAH1423904.1"/>
    <property type="molecule type" value="Genomic_DNA"/>
</dbReference>
<keyword evidence="3" id="KW-1185">Reference proteome</keyword>
<feature type="region of interest" description="Disordered" evidence="1">
    <location>
        <begin position="1"/>
        <end position="24"/>
    </location>
</feature>
<evidence type="ECO:0000256" key="1">
    <source>
        <dbReference type="SAM" id="MobiDB-lite"/>
    </source>
</evidence>
<proteinExistence type="predicted"/>
<comment type="caution">
    <text evidence="2">The sequence shown here is derived from an EMBL/GenBank/DDBJ whole genome shotgun (WGS) entry which is preliminary data.</text>
</comment>
<evidence type="ECO:0000313" key="2">
    <source>
        <dbReference type="EMBL" id="CAH1423904.1"/>
    </source>
</evidence>
<dbReference type="AlphaFoldDB" id="A0AAU9MIB5"/>